<dbReference type="RefSeq" id="WP_124377371.1">
    <property type="nucleotide sequence ID" value="NZ_CP027754.1"/>
</dbReference>
<name>A0A3G7U5Y4_9PSED</name>
<dbReference type="AlphaFoldDB" id="A0A3G7U5Y4"/>
<organism evidence="2 3">
    <name type="scientific">Pseudomonas synxantha</name>
    <dbReference type="NCBI Taxonomy" id="47883"/>
    <lineage>
        <taxon>Bacteria</taxon>
        <taxon>Pseudomonadati</taxon>
        <taxon>Pseudomonadota</taxon>
        <taxon>Gammaproteobacteria</taxon>
        <taxon>Pseudomonadales</taxon>
        <taxon>Pseudomonadaceae</taxon>
        <taxon>Pseudomonas</taxon>
    </lineage>
</organism>
<dbReference type="Proteomes" id="UP000268696">
    <property type="component" value="Chromosome"/>
</dbReference>
<feature type="chain" id="PRO_5017950298" evidence="1">
    <location>
        <begin position="24"/>
        <end position="117"/>
    </location>
</feature>
<dbReference type="EMBL" id="CP027754">
    <property type="protein sequence ID" value="AZE54601.1"/>
    <property type="molecule type" value="Genomic_DNA"/>
</dbReference>
<reference evidence="2 3" key="1">
    <citation type="submission" date="2018-03" db="EMBL/GenBank/DDBJ databases">
        <title>Diversity of phytobeneficial traits revealed by whole-genome analysis of worldwide-isolated phenazine-producing Pseudomonas spp.</title>
        <authorList>
            <person name="Biessy A."/>
            <person name="Novinscak A."/>
            <person name="Blom J."/>
            <person name="Leger G."/>
            <person name="Thomashow L.S."/>
            <person name="Cazorla F.M."/>
            <person name="Josic D."/>
            <person name="Filion M."/>
        </authorList>
    </citation>
    <scope>NUCLEOTIDE SEQUENCE [LARGE SCALE GENOMIC DNA]</scope>
    <source>
        <strain evidence="2 3">30B</strain>
    </source>
</reference>
<proteinExistence type="predicted"/>
<evidence type="ECO:0000313" key="2">
    <source>
        <dbReference type="EMBL" id="AZE54601.1"/>
    </source>
</evidence>
<evidence type="ECO:0000313" key="3">
    <source>
        <dbReference type="Proteomes" id="UP000268696"/>
    </source>
</evidence>
<sequence>MKIGRPLFAFALLFTISPASVVAADLNTSSKKDAETQSEPVRVNRIKVMSSNSNIYDFEFADGTLDNECGAETGPWAGTAEKNIIDVLKMAYTLNIRVKVSVDPNAHCNITSVTTVK</sequence>
<evidence type="ECO:0000256" key="1">
    <source>
        <dbReference type="SAM" id="SignalP"/>
    </source>
</evidence>
<keyword evidence="1" id="KW-0732">Signal</keyword>
<feature type="signal peptide" evidence="1">
    <location>
        <begin position="1"/>
        <end position="23"/>
    </location>
</feature>
<accession>A0A3G7U5Y4</accession>
<protein>
    <submittedName>
        <fullName evidence="2">Uncharacterized protein</fullName>
    </submittedName>
</protein>
<gene>
    <name evidence="2" type="ORF">C4K03_2446</name>
</gene>